<name>A0A8S5LBM9_9CAUD</name>
<protein>
    <submittedName>
        <fullName evidence="1">Uncharacterized protein</fullName>
    </submittedName>
</protein>
<accession>A0A8S5LBM9</accession>
<dbReference type="EMBL" id="BK014676">
    <property type="protein sequence ID" value="DAD67397.1"/>
    <property type="molecule type" value="Genomic_DNA"/>
</dbReference>
<organism evidence="1">
    <name type="scientific">Siphoviridae sp. ctt5z12</name>
    <dbReference type="NCBI Taxonomy" id="2823604"/>
    <lineage>
        <taxon>Viruses</taxon>
        <taxon>Duplodnaviria</taxon>
        <taxon>Heunggongvirae</taxon>
        <taxon>Uroviricota</taxon>
        <taxon>Caudoviricetes</taxon>
    </lineage>
</organism>
<reference evidence="1" key="1">
    <citation type="journal article" date="2021" name="Proc. Natl. Acad. Sci. U.S.A.">
        <title>A Catalog of Tens of Thousands of Viruses from Human Metagenomes Reveals Hidden Associations with Chronic Diseases.</title>
        <authorList>
            <person name="Tisza M.J."/>
            <person name="Buck C.B."/>
        </authorList>
    </citation>
    <scope>NUCLEOTIDE SEQUENCE</scope>
    <source>
        <strain evidence="1">Ctt5z12</strain>
    </source>
</reference>
<evidence type="ECO:0000313" key="1">
    <source>
        <dbReference type="EMBL" id="DAD67397.1"/>
    </source>
</evidence>
<sequence>MTTKNFLQILRKYYAEPMVKAVRAGINKPSYEKMCQMNKEDGIEFEFWRDVRGWFDNQKLIEREAKKAKYDPKTRV</sequence>
<proteinExistence type="predicted"/>